<feature type="disulfide bond" evidence="8">
    <location>
        <begin position="97"/>
        <end position="135"/>
    </location>
</feature>
<feature type="chain" id="PRO_5001660378" evidence="9">
    <location>
        <begin position="21"/>
        <end position="335"/>
    </location>
</feature>
<dbReference type="PROSITE" id="PS50038">
    <property type="entry name" value="FZ"/>
    <property type="match status" value="1"/>
</dbReference>
<dbReference type="InterPro" id="IPR018933">
    <property type="entry name" value="Netrin_module_non-TIMP"/>
</dbReference>
<evidence type="ECO:0000256" key="1">
    <source>
        <dbReference type="ARBA" id="ARBA00004613"/>
    </source>
</evidence>
<evidence type="ECO:0000256" key="4">
    <source>
        <dbReference type="ARBA" id="ARBA00022525"/>
    </source>
</evidence>
<dbReference type="InterPro" id="IPR036790">
    <property type="entry name" value="Frizzled_dom_sf"/>
</dbReference>
<dbReference type="InterPro" id="IPR020067">
    <property type="entry name" value="Frizzled_dom"/>
</dbReference>
<dbReference type="PROSITE" id="PS50189">
    <property type="entry name" value="NTR"/>
    <property type="match status" value="1"/>
</dbReference>
<keyword evidence="6" id="KW-0221">Differentiation</keyword>
<feature type="domain" description="NTR" evidence="11">
    <location>
        <begin position="195"/>
        <end position="322"/>
    </location>
</feature>
<comment type="caution">
    <text evidence="8">Lacks conserved residue(s) required for the propagation of feature annotation.</text>
</comment>
<dbReference type="GO" id="GO:0005576">
    <property type="term" value="C:extracellular region"/>
    <property type="evidence" value="ECO:0007669"/>
    <property type="project" value="UniProtKB-SubCell"/>
</dbReference>
<feature type="domain" description="FZ" evidence="10">
    <location>
        <begin position="49"/>
        <end position="166"/>
    </location>
</feature>
<organism evidence="12">
    <name type="scientific">Clytia hemisphaerica</name>
    <dbReference type="NCBI Taxonomy" id="252671"/>
    <lineage>
        <taxon>Eukaryota</taxon>
        <taxon>Metazoa</taxon>
        <taxon>Cnidaria</taxon>
        <taxon>Hydrozoa</taxon>
        <taxon>Hydroidolina</taxon>
        <taxon>Leptothecata</taxon>
        <taxon>Obeliida</taxon>
        <taxon>Clytiidae</taxon>
        <taxon>Clytia</taxon>
    </lineage>
</organism>
<dbReference type="PANTHER" id="PTHR11309">
    <property type="entry name" value="FRIZZLED"/>
    <property type="match status" value="1"/>
</dbReference>
<dbReference type="GO" id="GO:0060070">
    <property type="term" value="P:canonical Wnt signaling pathway"/>
    <property type="evidence" value="ECO:0007669"/>
    <property type="project" value="TreeGrafter"/>
</dbReference>
<keyword evidence="4" id="KW-0964">Secreted</keyword>
<dbReference type="GO" id="GO:0035567">
    <property type="term" value="P:non-canonical Wnt signaling pathway"/>
    <property type="evidence" value="ECO:0007669"/>
    <property type="project" value="TreeGrafter"/>
</dbReference>
<name>A0A069DN09_9CNID</name>
<dbReference type="GO" id="GO:0017147">
    <property type="term" value="F:Wnt-protein binding"/>
    <property type="evidence" value="ECO:0007669"/>
    <property type="project" value="TreeGrafter"/>
</dbReference>
<dbReference type="Pfam" id="PF01392">
    <property type="entry name" value="Fz"/>
    <property type="match status" value="1"/>
</dbReference>
<feature type="signal peptide" evidence="9">
    <location>
        <begin position="1"/>
        <end position="20"/>
    </location>
</feature>
<dbReference type="Pfam" id="PF01759">
    <property type="entry name" value="NTR"/>
    <property type="match status" value="1"/>
</dbReference>
<evidence type="ECO:0000259" key="10">
    <source>
        <dbReference type="PROSITE" id="PS50038"/>
    </source>
</evidence>
<evidence type="ECO:0000256" key="2">
    <source>
        <dbReference type="ARBA" id="ARBA00010054"/>
    </source>
</evidence>
<dbReference type="InterPro" id="IPR008993">
    <property type="entry name" value="TIMP-like_OB-fold"/>
</dbReference>
<reference evidence="12" key="1">
    <citation type="journal article" date="2014" name="PLoS Genet.">
        <title>Differential Responses to Wnt and PCP Disruption Predict Expression and Developmental Function of Conserved and Novel Genes in a Cnidarian.</title>
        <authorList>
            <person name="Lapebie P."/>
            <person name="Ruggiero A."/>
            <person name="Barreau C."/>
            <person name="Chevalier S."/>
            <person name="Chang P."/>
            <person name="Dru P."/>
            <person name="Houliston E."/>
            <person name="Momose T."/>
        </authorList>
    </citation>
    <scope>NUCLEOTIDE SEQUENCE</scope>
</reference>
<keyword evidence="9" id="KW-0732">Signal</keyword>
<evidence type="ECO:0000259" key="11">
    <source>
        <dbReference type="PROSITE" id="PS50189"/>
    </source>
</evidence>
<evidence type="ECO:0000256" key="6">
    <source>
        <dbReference type="ARBA" id="ARBA00022782"/>
    </source>
</evidence>
<comment type="similarity">
    <text evidence="2">Belongs to the secreted frizzled-related protein (sFRP) family.</text>
</comment>
<comment type="subcellular location">
    <subcellularLocation>
        <location evidence="1">Secreted</location>
    </subcellularLocation>
</comment>
<evidence type="ECO:0000256" key="5">
    <source>
        <dbReference type="ARBA" id="ARBA00022687"/>
    </source>
</evidence>
<keyword evidence="7 8" id="KW-1015">Disulfide bond</keyword>
<dbReference type="GO" id="GO:0042813">
    <property type="term" value="F:Wnt receptor activity"/>
    <property type="evidence" value="ECO:0007669"/>
    <property type="project" value="TreeGrafter"/>
</dbReference>
<accession>A0A069DN09</accession>
<evidence type="ECO:0000256" key="9">
    <source>
        <dbReference type="SAM" id="SignalP"/>
    </source>
</evidence>
<evidence type="ECO:0000256" key="7">
    <source>
        <dbReference type="ARBA" id="ARBA00023157"/>
    </source>
</evidence>
<dbReference type="GO" id="GO:0005886">
    <property type="term" value="C:plasma membrane"/>
    <property type="evidence" value="ECO:0007669"/>
    <property type="project" value="TreeGrafter"/>
</dbReference>
<proteinExistence type="evidence at transcript level"/>
<sequence>MINTVRLILLYLCYIGLTQSFVIRKEKKNDYLLSEDSLLSLKETVFGGQSNDRCHTLTIPMCKSLGYNMTTYRPNIYNKDGPQMAARYLKYFENELCFEDLLFFACTLYNPICIENHQEPVLPCRSECRKTKRQCKDTLKKFKMEWPEELKCSGLPEHQTGVCLTRESMVAQRAPDHVNQATEEGGERNTKKKECPLCNKLNTPPQDFKDFRKSDYAIEGQLLSKMKTASGGLRLSFLVRKAFKHGSVKIFKFGLVHLWSETQCLCPPLKFDQKYIILGFEDKNSQKLIFDDRTFIVRKTPFWKRLFLQWKRKLGQQRRLRLVAKIRRRNERKRT</sequence>
<keyword evidence="3" id="KW-0217">Developmental protein</keyword>
<dbReference type="PANTHER" id="PTHR11309:SF126">
    <property type="entry name" value="FRIZZLED-2"/>
    <property type="match status" value="1"/>
</dbReference>
<dbReference type="InterPro" id="IPR001134">
    <property type="entry name" value="Netrin_domain"/>
</dbReference>
<keyword evidence="5" id="KW-0879">Wnt signaling pathway</keyword>
<dbReference type="SMART" id="SM00063">
    <property type="entry name" value="FRI"/>
    <property type="match status" value="1"/>
</dbReference>
<feature type="disulfide bond" evidence="8">
    <location>
        <begin position="128"/>
        <end position="152"/>
    </location>
</feature>
<dbReference type="GO" id="GO:0030154">
    <property type="term" value="P:cell differentiation"/>
    <property type="evidence" value="ECO:0007669"/>
    <property type="project" value="UniProtKB-KW"/>
</dbReference>
<protein>
    <submittedName>
        <fullName evidence="12">SFRP (Secreted Frizzled related protein)</fullName>
    </submittedName>
</protein>
<evidence type="ECO:0000256" key="3">
    <source>
        <dbReference type="ARBA" id="ARBA00022473"/>
    </source>
</evidence>
<dbReference type="Gene3D" id="1.10.2000.10">
    <property type="entry name" value="Frizzled cysteine-rich domain"/>
    <property type="match status" value="1"/>
</dbReference>
<dbReference type="Gene3D" id="2.40.50.120">
    <property type="match status" value="1"/>
</dbReference>
<dbReference type="EMBL" id="GBGP01000290">
    <property type="protein sequence ID" value="JAC84907.1"/>
    <property type="molecule type" value="mRNA"/>
</dbReference>
<evidence type="ECO:0000256" key="8">
    <source>
        <dbReference type="PROSITE-ProRule" id="PRU00090"/>
    </source>
</evidence>
<dbReference type="SUPFAM" id="SSF50242">
    <property type="entry name" value="TIMP-like"/>
    <property type="match status" value="1"/>
</dbReference>
<evidence type="ECO:0000313" key="12">
    <source>
        <dbReference type="EMBL" id="JAC84907.1"/>
    </source>
</evidence>
<dbReference type="InterPro" id="IPR015526">
    <property type="entry name" value="Frizzled/SFRP"/>
</dbReference>
<dbReference type="SUPFAM" id="SSF63501">
    <property type="entry name" value="Frizzled cysteine-rich domain"/>
    <property type="match status" value="1"/>
</dbReference>
<dbReference type="AlphaFoldDB" id="A0A069DN09"/>